<reference evidence="3 4" key="1">
    <citation type="submission" date="2015-10" db="EMBL/GenBank/DDBJ databases">
        <title>Genome sequencing and analysis of members of genus Stenotrophomonas.</title>
        <authorList>
            <person name="Patil P.P."/>
            <person name="Midha S."/>
            <person name="Patil P.B."/>
        </authorList>
    </citation>
    <scope>NUCLEOTIDE SEQUENCE [LARGE SCALE GENOMIC DNA]</scope>
    <source>
        <strain evidence="3 4">JCM 9942</strain>
    </source>
</reference>
<sequence length="218" mass="24366">MSNLNRLQQLRTEWRNTPRLRYGGMVIAAILGMQGLFMLSDQVHKCMSAYADDMEMLTRLEGVRKETWWPERAAKTAELLQSVTDRIPEVTGKGMAQAESQAWLTALGAEQKMNEPKVKVEDTVDVEGYPDMWQVISRLEGNLPAHGHEAFMRALAEAMPWTQVERIEVGEGDTPRVTVTFRSYYRKAVAGADTASHPASSRQDSATPTNPDAADLAR</sequence>
<comment type="caution">
    <text evidence="3">The sequence shown here is derived from an EMBL/GenBank/DDBJ whole genome shotgun (WGS) entry which is preliminary data.</text>
</comment>
<gene>
    <name evidence="3" type="ORF">ARC78_13225</name>
</gene>
<dbReference type="EMBL" id="LLXS01000038">
    <property type="protein sequence ID" value="KRG40149.1"/>
    <property type="molecule type" value="Genomic_DNA"/>
</dbReference>
<evidence type="ECO:0000313" key="3">
    <source>
        <dbReference type="EMBL" id="KRG40149.1"/>
    </source>
</evidence>
<keyword evidence="2" id="KW-1133">Transmembrane helix</keyword>
<proteinExistence type="predicted"/>
<keyword evidence="2" id="KW-0472">Membrane</keyword>
<dbReference type="OrthoDB" id="6058322at2"/>
<evidence type="ECO:0000313" key="4">
    <source>
        <dbReference type="Proteomes" id="UP000050836"/>
    </source>
</evidence>
<feature type="compositionally biased region" description="Polar residues" evidence="1">
    <location>
        <begin position="197"/>
        <end position="210"/>
    </location>
</feature>
<protein>
    <submittedName>
        <fullName evidence="3">Uncharacterized protein</fullName>
    </submittedName>
</protein>
<name>A0A0R0A543_9GAMM</name>
<organism evidence="3 4">
    <name type="scientific">Stenotrophomonas pictorum JCM 9942</name>
    <dbReference type="NCBI Taxonomy" id="1236960"/>
    <lineage>
        <taxon>Bacteria</taxon>
        <taxon>Pseudomonadati</taxon>
        <taxon>Pseudomonadota</taxon>
        <taxon>Gammaproteobacteria</taxon>
        <taxon>Lysobacterales</taxon>
        <taxon>Lysobacteraceae</taxon>
        <taxon>Stenotrophomonas</taxon>
    </lineage>
</organism>
<dbReference type="RefSeq" id="WP_054658341.1">
    <property type="nucleotide sequence ID" value="NZ_BAZI01000069.1"/>
</dbReference>
<keyword evidence="4" id="KW-1185">Reference proteome</keyword>
<accession>A0A0R0A543</accession>
<dbReference type="Proteomes" id="UP000050836">
    <property type="component" value="Unassembled WGS sequence"/>
</dbReference>
<evidence type="ECO:0000256" key="1">
    <source>
        <dbReference type="SAM" id="MobiDB-lite"/>
    </source>
</evidence>
<feature type="transmembrane region" description="Helical" evidence="2">
    <location>
        <begin position="20"/>
        <end position="39"/>
    </location>
</feature>
<evidence type="ECO:0000256" key="2">
    <source>
        <dbReference type="SAM" id="Phobius"/>
    </source>
</evidence>
<dbReference type="AlphaFoldDB" id="A0A0R0A543"/>
<feature type="region of interest" description="Disordered" evidence="1">
    <location>
        <begin position="191"/>
        <end position="218"/>
    </location>
</feature>
<keyword evidence="2" id="KW-0812">Transmembrane</keyword>